<dbReference type="InterPro" id="IPR011577">
    <property type="entry name" value="Cyt_b561_bac/Ni-Hgenase"/>
</dbReference>
<evidence type="ECO:0000256" key="9">
    <source>
        <dbReference type="ARBA" id="ARBA00022989"/>
    </source>
</evidence>
<feature type="transmembrane region" description="Helical" evidence="13">
    <location>
        <begin position="44"/>
        <end position="62"/>
    </location>
</feature>
<evidence type="ECO:0000256" key="3">
    <source>
        <dbReference type="ARBA" id="ARBA00022448"/>
    </source>
</evidence>
<sequence length="178" mass="19719">MNRRSFLKWLHWLSAGLILYFFLVEPEDDVQGALAKADALSTHAGMGVLLALVTALWLGMYVRKGLAGRPGPKLPAWGKRFHELSHKVLQIGVPIMVATGAFAGLAAPFAIRAFDWFQITPGIGGKGLHNFAEEVHEIVFNGLLIVIAAHIIFHVGRHFLLKDNALRIMVPRVLHKYL</sequence>
<dbReference type="GO" id="GO:0009055">
    <property type="term" value="F:electron transfer activity"/>
    <property type="evidence" value="ECO:0007669"/>
    <property type="project" value="InterPro"/>
</dbReference>
<dbReference type="PANTHER" id="PTHR30529:SF1">
    <property type="entry name" value="CYTOCHROME B561 HOMOLOG 2"/>
    <property type="match status" value="1"/>
</dbReference>
<dbReference type="Pfam" id="PF01292">
    <property type="entry name" value="Ni_hydr_CYTB"/>
    <property type="match status" value="1"/>
</dbReference>
<feature type="transmembrane region" description="Helical" evidence="13">
    <location>
        <begin position="88"/>
        <end position="111"/>
    </location>
</feature>
<keyword evidence="4" id="KW-1003">Cell membrane</keyword>
<proteinExistence type="inferred from homology"/>
<dbReference type="Proteomes" id="UP000051870">
    <property type="component" value="Unassembled WGS sequence"/>
</dbReference>
<evidence type="ECO:0000256" key="2">
    <source>
        <dbReference type="ARBA" id="ARBA00004651"/>
    </source>
</evidence>
<dbReference type="EMBL" id="CYTW01000001">
    <property type="protein sequence ID" value="CUJ86855.1"/>
    <property type="molecule type" value="Genomic_DNA"/>
</dbReference>
<keyword evidence="5" id="KW-0349">Heme</keyword>
<evidence type="ECO:0000256" key="8">
    <source>
        <dbReference type="ARBA" id="ARBA00022982"/>
    </source>
</evidence>
<keyword evidence="10" id="KW-0408">Iron</keyword>
<evidence type="ECO:0000259" key="14">
    <source>
        <dbReference type="Pfam" id="PF01292"/>
    </source>
</evidence>
<keyword evidence="6 13" id="KW-0812">Transmembrane</keyword>
<evidence type="ECO:0000256" key="7">
    <source>
        <dbReference type="ARBA" id="ARBA00022723"/>
    </source>
</evidence>
<keyword evidence="16" id="KW-1185">Reference proteome</keyword>
<evidence type="ECO:0000313" key="16">
    <source>
        <dbReference type="Proteomes" id="UP000051870"/>
    </source>
</evidence>
<keyword evidence="9 13" id="KW-1133">Transmembrane helix</keyword>
<dbReference type="STRING" id="1715693.PH7735_00674"/>
<feature type="transmembrane region" description="Helical" evidence="13">
    <location>
        <begin position="7"/>
        <end position="24"/>
    </location>
</feature>
<evidence type="ECO:0000256" key="10">
    <source>
        <dbReference type="ARBA" id="ARBA00023004"/>
    </source>
</evidence>
<name>A0A0P1I2X3_9RHOB</name>
<evidence type="ECO:0000256" key="13">
    <source>
        <dbReference type="SAM" id="Phobius"/>
    </source>
</evidence>
<comment type="similarity">
    <text evidence="12">Belongs to the cytochrome b561 family.</text>
</comment>
<dbReference type="PANTHER" id="PTHR30529">
    <property type="entry name" value="CYTOCHROME B561"/>
    <property type="match status" value="1"/>
</dbReference>
<comment type="subcellular location">
    <subcellularLocation>
        <location evidence="2">Cell membrane</location>
        <topology evidence="2">Multi-pass membrane protein</topology>
    </subcellularLocation>
</comment>
<gene>
    <name evidence="15" type="ORF">PH7735_00674</name>
</gene>
<evidence type="ECO:0000313" key="15">
    <source>
        <dbReference type="EMBL" id="CUJ86855.1"/>
    </source>
</evidence>
<dbReference type="RefSeq" id="WP_058309886.1">
    <property type="nucleotide sequence ID" value="NZ_CYTW01000001.1"/>
</dbReference>
<reference evidence="16" key="1">
    <citation type="submission" date="2015-09" db="EMBL/GenBank/DDBJ databases">
        <authorList>
            <person name="Rodrigo-Torres Lidia"/>
            <person name="Arahal R.David."/>
        </authorList>
    </citation>
    <scope>NUCLEOTIDE SEQUENCE [LARGE SCALE GENOMIC DNA]</scope>
    <source>
        <strain evidence="16">CECT 7735</strain>
    </source>
</reference>
<feature type="transmembrane region" description="Helical" evidence="13">
    <location>
        <begin position="138"/>
        <end position="160"/>
    </location>
</feature>
<keyword evidence="7" id="KW-0479">Metal-binding</keyword>
<organism evidence="15 16">
    <name type="scientific">Shimia thalassica</name>
    <dbReference type="NCBI Taxonomy" id="1715693"/>
    <lineage>
        <taxon>Bacteria</taxon>
        <taxon>Pseudomonadati</taxon>
        <taxon>Pseudomonadota</taxon>
        <taxon>Alphaproteobacteria</taxon>
        <taxon>Rhodobacterales</taxon>
        <taxon>Roseobacteraceae</taxon>
    </lineage>
</organism>
<keyword evidence="8" id="KW-0249">Electron transport</keyword>
<keyword evidence="3" id="KW-0813">Transport</keyword>
<evidence type="ECO:0000256" key="5">
    <source>
        <dbReference type="ARBA" id="ARBA00022617"/>
    </source>
</evidence>
<accession>A0A0P1I2X3</accession>
<dbReference type="InterPro" id="IPR052168">
    <property type="entry name" value="Cytochrome_b561_oxidase"/>
</dbReference>
<dbReference type="GO" id="GO:0020037">
    <property type="term" value="F:heme binding"/>
    <property type="evidence" value="ECO:0007669"/>
    <property type="project" value="TreeGrafter"/>
</dbReference>
<dbReference type="GeneID" id="83879752"/>
<evidence type="ECO:0000256" key="4">
    <source>
        <dbReference type="ARBA" id="ARBA00022475"/>
    </source>
</evidence>
<evidence type="ECO:0000256" key="12">
    <source>
        <dbReference type="ARBA" id="ARBA00037975"/>
    </source>
</evidence>
<evidence type="ECO:0000256" key="11">
    <source>
        <dbReference type="ARBA" id="ARBA00023136"/>
    </source>
</evidence>
<feature type="domain" description="Cytochrome b561 bacterial/Ni-hydrogenase" evidence="14">
    <location>
        <begin position="5"/>
        <end position="171"/>
    </location>
</feature>
<dbReference type="GO" id="GO:0022904">
    <property type="term" value="P:respiratory electron transport chain"/>
    <property type="evidence" value="ECO:0007669"/>
    <property type="project" value="InterPro"/>
</dbReference>
<evidence type="ECO:0000256" key="1">
    <source>
        <dbReference type="ARBA" id="ARBA00001970"/>
    </source>
</evidence>
<dbReference type="GO" id="GO:0046872">
    <property type="term" value="F:metal ion binding"/>
    <property type="evidence" value="ECO:0007669"/>
    <property type="project" value="UniProtKB-KW"/>
</dbReference>
<evidence type="ECO:0000256" key="6">
    <source>
        <dbReference type="ARBA" id="ARBA00022692"/>
    </source>
</evidence>
<dbReference type="AlphaFoldDB" id="A0A0P1I2X3"/>
<comment type="cofactor">
    <cofactor evidence="1">
        <name>heme b</name>
        <dbReference type="ChEBI" id="CHEBI:60344"/>
    </cofactor>
</comment>
<keyword evidence="11 13" id="KW-0472">Membrane</keyword>
<protein>
    <recommendedName>
        <fullName evidence="14">Cytochrome b561 bacterial/Ni-hydrogenase domain-containing protein</fullName>
    </recommendedName>
</protein>
<dbReference type="InterPro" id="IPR016174">
    <property type="entry name" value="Di-haem_cyt_TM"/>
</dbReference>
<dbReference type="GO" id="GO:0005886">
    <property type="term" value="C:plasma membrane"/>
    <property type="evidence" value="ECO:0007669"/>
    <property type="project" value="UniProtKB-SubCell"/>
</dbReference>
<dbReference type="SUPFAM" id="SSF81342">
    <property type="entry name" value="Transmembrane di-heme cytochromes"/>
    <property type="match status" value="1"/>
</dbReference>